<dbReference type="RefSeq" id="WP_076033161.1">
    <property type="nucleotide sequence ID" value="NZ_CP016896.1"/>
</dbReference>
<name>A0A1P8EKH2_9GAMM</name>
<evidence type="ECO:0000313" key="6">
    <source>
        <dbReference type="EMBL" id="APV36709.1"/>
    </source>
</evidence>
<dbReference type="Proteomes" id="UP000185674">
    <property type="component" value="Chromosome"/>
</dbReference>
<dbReference type="AlphaFoldDB" id="A0A1P8EKH2"/>
<keyword evidence="5" id="KW-0443">Lipid metabolism</keyword>
<sequence length="272" mass="30567">MKLPHALTRRLPHKYAINAAALGDARALAWSNLGYWKETADYPTACAQLADQLAAAVSLKPHDRLLDLGCGQGASLQHWLSVHHVQHVTGVELQSAQVKRMQSQLAAVDQVLQGSFLALDPAVFSQPFDVALCIDAAYHSPLAAFLTSTKRVLATHGRLGFHTLMLSAQWYKLSMWQKQKYYYLLRAADVDLRQLHDQQRLEQSIEQQGFKLLSLRDISTPVLNGFADYVTQRQGTPDHTLDLLKIQMTAKLCRYLYDDGVIRYVEIAAEKQ</sequence>
<evidence type="ECO:0000313" key="7">
    <source>
        <dbReference type="Proteomes" id="UP000185674"/>
    </source>
</evidence>
<evidence type="ECO:0000256" key="5">
    <source>
        <dbReference type="ARBA" id="ARBA00023098"/>
    </source>
</evidence>
<gene>
    <name evidence="6" type="ORF">BEN76_12080</name>
</gene>
<keyword evidence="3 6" id="KW-0808">Transferase</keyword>
<evidence type="ECO:0000256" key="4">
    <source>
        <dbReference type="ARBA" id="ARBA00022691"/>
    </source>
</evidence>
<dbReference type="KEGG" id="asol:BEN76_12080"/>
<evidence type="ECO:0000256" key="3">
    <source>
        <dbReference type="ARBA" id="ARBA00022679"/>
    </source>
</evidence>
<dbReference type="eggNOG" id="COG2230">
    <property type="taxonomic scope" value="Bacteria"/>
</dbReference>
<dbReference type="EMBL" id="CP016896">
    <property type="protein sequence ID" value="APV36709.1"/>
    <property type="molecule type" value="Genomic_DNA"/>
</dbReference>
<reference evidence="6 7" key="1">
    <citation type="submission" date="2016-08" db="EMBL/GenBank/DDBJ databases">
        <title>Complete genome sequence of Acinetobacter baylyi strain GFJ2.</title>
        <authorList>
            <person name="Tabata M."/>
            <person name="Kuboki S."/>
            <person name="Gibu N."/>
            <person name="Kinouchi Y."/>
            <person name="Vangnai A."/>
            <person name="Kasai D."/>
            <person name="Fukuda M."/>
        </authorList>
    </citation>
    <scope>NUCLEOTIDE SEQUENCE [LARGE SCALE GENOMIC DNA]</scope>
    <source>
        <strain evidence="6 7">GFJ2</strain>
    </source>
</reference>
<dbReference type="InterPro" id="IPR050723">
    <property type="entry name" value="CFA/CMAS"/>
</dbReference>
<organism evidence="6 7">
    <name type="scientific">Acinetobacter soli</name>
    <dbReference type="NCBI Taxonomy" id="487316"/>
    <lineage>
        <taxon>Bacteria</taxon>
        <taxon>Pseudomonadati</taxon>
        <taxon>Pseudomonadota</taxon>
        <taxon>Gammaproteobacteria</taxon>
        <taxon>Moraxellales</taxon>
        <taxon>Moraxellaceae</taxon>
        <taxon>Acinetobacter</taxon>
    </lineage>
</organism>
<evidence type="ECO:0000256" key="1">
    <source>
        <dbReference type="ARBA" id="ARBA00010815"/>
    </source>
</evidence>
<accession>A0A1P8EKH2</accession>
<protein>
    <submittedName>
        <fullName evidence="6">SAM-dependent methyltransferase</fullName>
    </submittedName>
</protein>
<dbReference type="GO" id="GO:0032259">
    <property type="term" value="P:methylation"/>
    <property type="evidence" value="ECO:0007669"/>
    <property type="project" value="UniProtKB-KW"/>
</dbReference>
<keyword evidence="2 6" id="KW-0489">Methyltransferase</keyword>
<dbReference type="Pfam" id="PF13489">
    <property type="entry name" value="Methyltransf_23"/>
    <property type="match status" value="1"/>
</dbReference>
<dbReference type="STRING" id="487316.BEN76_12080"/>
<dbReference type="GO" id="GO:0006629">
    <property type="term" value="P:lipid metabolic process"/>
    <property type="evidence" value="ECO:0007669"/>
    <property type="project" value="UniProtKB-KW"/>
</dbReference>
<keyword evidence="4" id="KW-0949">S-adenosyl-L-methionine</keyword>
<proteinExistence type="inferred from homology"/>
<dbReference type="InterPro" id="IPR029063">
    <property type="entry name" value="SAM-dependent_MTases_sf"/>
</dbReference>
<dbReference type="PANTHER" id="PTHR43667:SF1">
    <property type="entry name" value="CYCLOPROPANE-FATTY-ACYL-PHOSPHOLIPID SYNTHASE"/>
    <property type="match status" value="1"/>
</dbReference>
<dbReference type="PANTHER" id="PTHR43667">
    <property type="entry name" value="CYCLOPROPANE-FATTY-ACYL-PHOSPHOLIPID SYNTHASE"/>
    <property type="match status" value="1"/>
</dbReference>
<dbReference type="SUPFAM" id="SSF53335">
    <property type="entry name" value="S-adenosyl-L-methionine-dependent methyltransferases"/>
    <property type="match status" value="1"/>
</dbReference>
<dbReference type="GO" id="GO:0008168">
    <property type="term" value="F:methyltransferase activity"/>
    <property type="evidence" value="ECO:0007669"/>
    <property type="project" value="UniProtKB-KW"/>
</dbReference>
<evidence type="ECO:0000256" key="2">
    <source>
        <dbReference type="ARBA" id="ARBA00022603"/>
    </source>
</evidence>
<dbReference type="CDD" id="cd02440">
    <property type="entry name" value="AdoMet_MTases"/>
    <property type="match status" value="1"/>
</dbReference>
<comment type="similarity">
    <text evidence="1">Belongs to the CFA/CMAS family.</text>
</comment>
<dbReference type="Gene3D" id="3.40.50.150">
    <property type="entry name" value="Vaccinia Virus protein VP39"/>
    <property type="match status" value="1"/>
</dbReference>